<protein>
    <submittedName>
        <fullName evidence="2">Antibiotic biosynthesis monooxygenase</fullName>
    </submittedName>
</protein>
<feature type="domain" description="ABM" evidence="1">
    <location>
        <begin position="2"/>
        <end position="90"/>
    </location>
</feature>
<sequence>MIAVIFEVQMKELHRPDYLRIAASLADELRTIDGFISIERFQSLQSTDKLLSLSFWRDEDAVKVWRNTEHHRAAQSAGRDSIFSQYRLRIASVDRDYGMYERKQAPDDSQFFHDRGEK</sequence>
<keyword evidence="2" id="KW-0560">Oxidoreductase</keyword>
<dbReference type="Gene3D" id="3.30.70.100">
    <property type="match status" value="1"/>
</dbReference>
<keyword evidence="2" id="KW-0503">Monooxygenase</keyword>
<dbReference type="EMBL" id="JACOFV010000008">
    <property type="protein sequence ID" value="MBC3862490.1"/>
    <property type="molecule type" value="Genomic_DNA"/>
</dbReference>
<dbReference type="Pfam" id="PF03992">
    <property type="entry name" value="ABM"/>
    <property type="match status" value="1"/>
</dbReference>
<dbReference type="AlphaFoldDB" id="A0A923HHZ1"/>
<gene>
    <name evidence="2" type="ORF">H8K32_10300</name>
</gene>
<evidence type="ECO:0000259" key="1">
    <source>
        <dbReference type="PROSITE" id="PS51725"/>
    </source>
</evidence>
<dbReference type="SUPFAM" id="SSF54909">
    <property type="entry name" value="Dimeric alpha+beta barrel"/>
    <property type="match status" value="1"/>
</dbReference>
<dbReference type="InterPro" id="IPR007138">
    <property type="entry name" value="ABM_dom"/>
</dbReference>
<evidence type="ECO:0000313" key="3">
    <source>
        <dbReference type="Proteomes" id="UP000634011"/>
    </source>
</evidence>
<organism evidence="2 3">
    <name type="scientific">Undibacterium jejuense</name>
    <dbReference type="NCBI Taxonomy" id="1344949"/>
    <lineage>
        <taxon>Bacteria</taxon>
        <taxon>Pseudomonadati</taxon>
        <taxon>Pseudomonadota</taxon>
        <taxon>Betaproteobacteria</taxon>
        <taxon>Burkholderiales</taxon>
        <taxon>Oxalobacteraceae</taxon>
        <taxon>Undibacterium</taxon>
    </lineage>
</organism>
<accession>A0A923HHZ1</accession>
<dbReference type="PANTHER" id="PTHR37811:SF2">
    <property type="entry name" value="ABM DOMAIN-CONTAINING PROTEIN"/>
    <property type="match status" value="1"/>
</dbReference>
<reference evidence="2" key="1">
    <citation type="submission" date="2020-08" db="EMBL/GenBank/DDBJ databases">
        <title>Novel species isolated from subtropical streams in China.</title>
        <authorList>
            <person name="Lu H."/>
        </authorList>
    </citation>
    <scope>NUCLEOTIDE SEQUENCE</scope>
    <source>
        <strain evidence="2">KACC 12607</strain>
    </source>
</reference>
<dbReference type="GO" id="GO:0004497">
    <property type="term" value="F:monooxygenase activity"/>
    <property type="evidence" value="ECO:0007669"/>
    <property type="project" value="UniProtKB-KW"/>
</dbReference>
<dbReference type="InterPro" id="IPR011008">
    <property type="entry name" value="Dimeric_a/b-barrel"/>
</dbReference>
<dbReference type="PROSITE" id="PS51725">
    <property type="entry name" value="ABM"/>
    <property type="match status" value="1"/>
</dbReference>
<name>A0A923HHZ1_9BURK</name>
<dbReference type="PANTHER" id="PTHR37811">
    <property type="entry name" value="BLL5343 PROTEIN"/>
    <property type="match status" value="1"/>
</dbReference>
<dbReference type="InterPro" id="IPR052936">
    <property type="entry name" value="Jasmonate_Hydroxylase-like"/>
</dbReference>
<dbReference type="Proteomes" id="UP000634011">
    <property type="component" value="Unassembled WGS sequence"/>
</dbReference>
<evidence type="ECO:0000313" key="2">
    <source>
        <dbReference type="EMBL" id="MBC3862490.1"/>
    </source>
</evidence>
<keyword evidence="3" id="KW-1185">Reference proteome</keyword>
<comment type="caution">
    <text evidence="2">The sequence shown here is derived from an EMBL/GenBank/DDBJ whole genome shotgun (WGS) entry which is preliminary data.</text>
</comment>
<dbReference type="RefSeq" id="WP_186912411.1">
    <property type="nucleotide sequence ID" value="NZ_JACOFV010000008.1"/>
</dbReference>
<proteinExistence type="predicted"/>